<sequence>MKQIFIIFLMIFCLECGTNNRNKYPLIDKQEEVDNLFGDKIIDDYRNLENLKDENVINWYRTQRKQTNKILSKIEGREKLFKNLNSVDFKKNFQIRKLVISEKSNYFYLKKEDQEKKYKLFYRKGIHGEEVVLLNPKDVFINEDYIINYINPSWDDSKIVVSFSKNDEEFSILKVLDLKTKNILEGEVINTKPNSYGGIEWLPDNSGFICTQIPEINPTKKGYRENLEAVLWNVKKEKITPNKVVFSIKTNPNVSFKPESIPITYIKDSKSNFVLGANAYTSGYRDTYVTTIKSVNSKSPVKWESLYKKEDKIKQFFIVGDTLYYRTAKNASNFKICKTSLKKPNFKNSKIVVNEDVKSTISDFTVVKNSLFYVKTTNGVDAKLFQKTNNKVNEIKLPVSSGYINVKSKGIAFDDVWIEIEGWAMKKTRYKYNYENKSFVEEGFIPVQQFKELEEVEIKEIEIASHDNVKVPLSIIYKKGTSLNSSARLLINGYGSFKWSNKPKLYPHLLEWVKRGGVYAVAHVRGGGEKGNDWHLEGSKLKKQNSWKDLIACVEYLIDNKFVDKEKITAWGASAGGVLLGKAITERPDLFSAVAIRAGVFNTLRLEHSMNGKKNAKEFGSIEDSLGFISLKNMDSYDAIKKGEKYPAVYLKVGMRDSRVSPWHSFKLAAKLQECSNSNKPILLDIDPKSGHGFESSKERRNIELANMISFLLWQTNHPEFQLME</sequence>
<dbReference type="InterPro" id="IPR023302">
    <property type="entry name" value="Pept_S9A_N"/>
</dbReference>
<evidence type="ECO:0000259" key="7">
    <source>
        <dbReference type="Pfam" id="PF02897"/>
    </source>
</evidence>
<name>A0ABM9PPY4_9FLAO</name>
<dbReference type="InterPro" id="IPR051167">
    <property type="entry name" value="Prolyl_oligopep/macrocyclase"/>
</dbReference>
<evidence type="ECO:0000256" key="2">
    <source>
        <dbReference type="ARBA" id="ARBA00011897"/>
    </source>
</evidence>
<dbReference type="PANTHER" id="PTHR42881">
    <property type="entry name" value="PROLYL ENDOPEPTIDASE"/>
    <property type="match status" value="1"/>
</dbReference>
<evidence type="ECO:0000259" key="6">
    <source>
        <dbReference type="Pfam" id="PF00326"/>
    </source>
</evidence>
<keyword evidence="5" id="KW-0720">Serine protease</keyword>
<evidence type="ECO:0000313" key="8">
    <source>
        <dbReference type="EMBL" id="CAL2107773.1"/>
    </source>
</evidence>
<evidence type="ECO:0000256" key="4">
    <source>
        <dbReference type="ARBA" id="ARBA00022801"/>
    </source>
</evidence>
<gene>
    <name evidence="8" type="ORF">T190115A13A_50015</name>
</gene>
<dbReference type="PANTHER" id="PTHR42881:SF2">
    <property type="entry name" value="PROLYL ENDOPEPTIDASE"/>
    <property type="match status" value="1"/>
</dbReference>
<evidence type="ECO:0000256" key="1">
    <source>
        <dbReference type="ARBA" id="ARBA00001070"/>
    </source>
</evidence>
<organism evidence="8 9">
    <name type="scientific">Tenacibaculum vairaonense</name>
    <dbReference type="NCBI Taxonomy" id="3137860"/>
    <lineage>
        <taxon>Bacteria</taxon>
        <taxon>Pseudomonadati</taxon>
        <taxon>Bacteroidota</taxon>
        <taxon>Flavobacteriia</taxon>
        <taxon>Flavobacteriales</taxon>
        <taxon>Flavobacteriaceae</taxon>
        <taxon>Tenacibaculum</taxon>
    </lineage>
</organism>
<dbReference type="Gene3D" id="2.130.10.120">
    <property type="entry name" value="Prolyl oligopeptidase, N-terminal domain"/>
    <property type="match status" value="1"/>
</dbReference>
<dbReference type="Proteomes" id="UP001497602">
    <property type="component" value="Unassembled WGS sequence"/>
</dbReference>
<dbReference type="EC" id="3.4.21.26" evidence="2"/>
<protein>
    <recommendedName>
        <fullName evidence="2">prolyl oligopeptidase</fullName>
        <ecNumber evidence="2">3.4.21.26</ecNumber>
    </recommendedName>
</protein>
<dbReference type="SUPFAM" id="SSF53474">
    <property type="entry name" value="alpha/beta-Hydrolases"/>
    <property type="match status" value="1"/>
</dbReference>
<dbReference type="Pfam" id="PF02897">
    <property type="entry name" value="Peptidase_S9_N"/>
    <property type="match status" value="1"/>
</dbReference>
<dbReference type="Pfam" id="PF00326">
    <property type="entry name" value="Peptidase_S9"/>
    <property type="match status" value="1"/>
</dbReference>
<dbReference type="Gene3D" id="3.40.50.1820">
    <property type="entry name" value="alpha/beta hydrolase"/>
    <property type="match status" value="1"/>
</dbReference>
<comment type="catalytic activity">
    <reaction evidence="1">
        <text>Hydrolysis of Pro-|-Xaa &gt;&gt; Ala-|-Xaa in oligopeptides.</text>
        <dbReference type="EC" id="3.4.21.26"/>
    </reaction>
</comment>
<dbReference type="EMBL" id="CAXJRC010000042">
    <property type="protein sequence ID" value="CAL2107773.1"/>
    <property type="molecule type" value="Genomic_DNA"/>
</dbReference>
<comment type="caution">
    <text evidence="8">The sequence shown here is derived from an EMBL/GenBank/DDBJ whole genome shotgun (WGS) entry which is preliminary data.</text>
</comment>
<feature type="domain" description="Peptidase S9 prolyl oligopeptidase catalytic" evidence="6">
    <location>
        <begin position="511"/>
        <end position="717"/>
    </location>
</feature>
<evidence type="ECO:0000256" key="3">
    <source>
        <dbReference type="ARBA" id="ARBA00022670"/>
    </source>
</evidence>
<dbReference type="PRINTS" id="PR00862">
    <property type="entry name" value="PROLIGOPTASE"/>
</dbReference>
<keyword evidence="4" id="KW-0378">Hydrolase</keyword>
<evidence type="ECO:0000313" key="9">
    <source>
        <dbReference type="Proteomes" id="UP001497602"/>
    </source>
</evidence>
<feature type="domain" description="Peptidase S9A N-terminal" evidence="7">
    <location>
        <begin position="29"/>
        <end position="435"/>
    </location>
</feature>
<evidence type="ECO:0000256" key="5">
    <source>
        <dbReference type="ARBA" id="ARBA00022825"/>
    </source>
</evidence>
<keyword evidence="3" id="KW-0645">Protease</keyword>
<keyword evidence="9" id="KW-1185">Reference proteome</keyword>
<accession>A0ABM9PPY4</accession>
<reference evidence="8 9" key="1">
    <citation type="submission" date="2024-05" db="EMBL/GenBank/DDBJ databases">
        <authorList>
            <person name="Duchaud E."/>
        </authorList>
    </citation>
    <scope>NUCLEOTIDE SEQUENCE [LARGE SCALE GENOMIC DNA]</scope>
    <source>
        <strain evidence="8">Ena-SAMPLE-TAB-13-05-2024-13:56:06:370-140305</strain>
    </source>
</reference>
<proteinExistence type="predicted"/>
<dbReference type="InterPro" id="IPR001375">
    <property type="entry name" value="Peptidase_S9_cat"/>
</dbReference>
<dbReference type="SUPFAM" id="SSF50993">
    <property type="entry name" value="Peptidase/esterase 'gauge' domain"/>
    <property type="match status" value="1"/>
</dbReference>
<dbReference type="InterPro" id="IPR002470">
    <property type="entry name" value="Peptidase_S9A"/>
</dbReference>
<dbReference type="InterPro" id="IPR029058">
    <property type="entry name" value="AB_hydrolase_fold"/>
</dbReference>